<name>A0A6C0B8S9_9ZZZZ</name>
<dbReference type="EMBL" id="MN739097">
    <property type="protein sequence ID" value="QHS88506.1"/>
    <property type="molecule type" value="Genomic_DNA"/>
</dbReference>
<sequence length="94" mass="10979">MSGESSRMTAEEVYPYVRPSLRNQSLTHEDVISLINELEQKNASEGKPRLLELTTRGFMAFGIPEVVRYINSKSGGRKSRRNRRRRNKSRKNRR</sequence>
<dbReference type="AlphaFoldDB" id="A0A6C0B8S9"/>
<feature type="region of interest" description="Disordered" evidence="1">
    <location>
        <begin position="71"/>
        <end position="94"/>
    </location>
</feature>
<evidence type="ECO:0000313" key="2">
    <source>
        <dbReference type="EMBL" id="QHS88506.1"/>
    </source>
</evidence>
<reference evidence="2" key="1">
    <citation type="journal article" date="2020" name="Nature">
        <title>Giant virus diversity and host interactions through global metagenomics.</title>
        <authorList>
            <person name="Schulz F."/>
            <person name="Roux S."/>
            <person name="Paez-Espino D."/>
            <person name="Jungbluth S."/>
            <person name="Walsh D.A."/>
            <person name="Denef V.J."/>
            <person name="McMahon K.D."/>
            <person name="Konstantinidis K.T."/>
            <person name="Eloe-Fadrosh E.A."/>
            <person name="Kyrpides N.C."/>
            <person name="Woyke T."/>
        </authorList>
    </citation>
    <scope>NUCLEOTIDE SEQUENCE</scope>
    <source>
        <strain evidence="2">GVMAG-M-3300010158-55</strain>
    </source>
</reference>
<evidence type="ECO:0000256" key="1">
    <source>
        <dbReference type="SAM" id="MobiDB-lite"/>
    </source>
</evidence>
<feature type="compositionally biased region" description="Basic residues" evidence="1">
    <location>
        <begin position="75"/>
        <end position="94"/>
    </location>
</feature>
<accession>A0A6C0B8S9</accession>
<protein>
    <submittedName>
        <fullName evidence="2">Uncharacterized protein</fullName>
    </submittedName>
</protein>
<organism evidence="2">
    <name type="scientific">viral metagenome</name>
    <dbReference type="NCBI Taxonomy" id="1070528"/>
    <lineage>
        <taxon>unclassified sequences</taxon>
        <taxon>metagenomes</taxon>
        <taxon>organismal metagenomes</taxon>
    </lineage>
</organism>
<proteinExistence type="predicted"/>